<organism evidence="2 3">
    <name type="scientific">Methylocystis iwaonis</name>
    <dbReference type="NCBI Taxonomy" id="2885079"/>
    <lineage>
        <taxon>Bacteria</taxon>
        <taxon>Pseudomonadati</taxon>
        <taxon>Pseudomonadota</taxon>
        <taxon>Alphaproteobacteria</taxon>
        <taxon>Hyphomicrobiales</taxon>
        <taxon>Methylocystaceae</taxon>
        <taxon>Methylocystis</taxon>
    </lineage>
</organism>
<proteinExistence type="predicted"/>
<keyword evidence="1" id="KW-0472">Membrane</keyword>
<dbReference type="Proteomes" id="UP001317629">
    <property type="component" value="Chromosome"/>
</dbReference>
<evidence type="ECO:0000256" key="1">
    <source>
        <dbReference type="SAM" id="Phobius"/>
    </source>
</evidence>
<protein>
    <submittedName>
        <fullName evidence="2">Uncharacterized protein</fullName>
    </submittedName>
</protein>
<dbReference type="EMBL" id="AP027142">
    <property type="protein sequence ID" value="BDV35504.1"/>
    <property type="molecule type" value="Genomic_DNA"/>
</dbReference>
<keyword evidence="1" id="KW-0812">Transmembrane</keyword>
<feature type="transmembrane region" description="Helical" evidence="1">
    <location>
        <begin position="6"/>
        <end position="28"/>
    </location>
</feature>
<name>A0ABN6VIJ7_9HYPH</name>
<keyword evidence="3" id="KW-1185">Reference proteome</keyword>
<sequence length="90" mass="9330">MVVAVETLYLTALLSAFIGLVGLFALAGPAARTSLRARQSLLGVIVAATAVSLSSYVLYALSPHQEARQATYGALTTPGGFSSRMDSSPR</sequence>
<dbReference type="RefSeq" id="WP_202072106.1">
    <property type="nucleotide sequence ID" value="NZ_AP027142.1"/>
</dbReference>
<evidence type="ECO:0000313" key="3">
    <source>
        <dbReference type="Proteomes" id="UP001317629"/>
    </source>
</evidence>
<feature type="transmembrane region" description="Helical" evidence="1">
    <location>
        <begin position="40"/>
        <end position="61"/>
    </location>
</feature>
<reference evidence="2 3" key="1">
    <citation type="journal article" date="2023" name="Int. J. Syst. Evol. Microbiol.">
        <title>Methylocystis iwaonis sp. nov., a type II methane-oxidizing bacterium from surface soil of a rice paddy field in Japan, and emended description of the genus Methylocystis (ex Whittenbury et al. 1970) Bowman et al. 1993.</title>
        <authorList>
            <person name="Kaise H."/>
            <person name="Sawadogo J.B."/>
            <person name="Alam M.S."/>
            <person name="Ueno C."/>
            <person name="Dianou D."/>
            <person name="Shinjo R."/>
            <person name="Asakawa S."/>
        </authorList>
    </citation>
    <scope>NUCLEOTIDE SEQUENCE [LARGE SCALE GENOMIC DNA]</scope>
    <source>
        <strain evidence="2 3">SS37A-Re</strain>
    </source>
</reference>
<gene>
    <name evidence="2" type="ORF">SS37A_30330</name>
</gene>
<keyword evidence="1" id="KW-1133">Transmembrane helix</keyword>
<evidence type="ECO:0000313" key="2">
    <source>
        <dbReference type="EMBL" id="BDV35504.1"/>
    </source>
</evidence>
<accession>A0ABN6VIJ7</accession>